<keyword evidence="3" id="KW-1185">Reference proteome</keyword>
<dbReference type="InterPro" id="IPR018959">
    <property type="entry name" value="DUF1989"/>
</dbReference>
<gene>
    <name evidence="2" type="ORF">FYC77_07565</name>
</gene>
<accession>A0A5D5ALN8</accession>
<evidence type="ECO:0000313" key="2">
    <source>
        <dbReference type="EMBL" id="TYT62616.1"/>
    </source>
</evidence>
<feature type="domain" description="DUF1989" evidence="1">
    <location>
        <begin position="9"/>
        <end position="178"/>
    </location>
</feature>
<dbReference type="PANTHER" id="PTHR31527">
    <property type="entry name" value="RE64534P"/>
    <property type="match status" value="1"/>
</dbReference>
<name>A0A5D5ALN8_9EURY</name>
<sequence>MGFTHSHSEVVPASTARAYQVAAHQRFRIVAHEGAQVCDAAFVGADNHSVTYSSDLSVLFNQLEGTGDIHSLETLYSRPPDTEPMVRVTEDTIGHHFPWAGGMCCSYLYEIRDDEPSHENCADNLLTALNERGLSLEKVPEVFNIGMHVTVEDDQIQYLPPEFGRGDYIELEPQIDLIVGISSCPNDTTIMNESEPKSLEIQFEDPPR</sequence>
<proteinExistence type="predicted"/>
<dbReference type="AlphaFoldDB" id="A0A5D5ALN8"/>
<protein>
    <submittedName>
        <fullName evidence="2">Urea carboxylase-associated family protein</fullName>
    </submittedName>
</protein>
<dbReference type="Pfam" id="PF09347">
    <property type="entry name" value="DUF1989"/>
    <property type="match status" value="1"/>
</dbReference>
<dbReference type="EMBL" id="VTAW01000007">
    <property type="protein sequence ID" value="TYT62616.1"/>
    <property type="molecule type" value="Genomic_DNA"/>
</dbReference>
<dbReference type="PANTHER" id="PTHR31527:SF0">
    <property type="entry name" value="RE64534P"/>
    <property type="match status" value="1"/>
</dbReference>
<reference evidence="2 3" key="1">
    <citation type="submission" date="2019-08" db="EMBL/GenBank/DDBJ databases">
        <title>Archaea genome.</title>
        <authorList>
            <person name="Kajale S."/>
            <person name="Shouche Y."/>
            <person name="Deshpande N."/>
            <person name="Sharma A."/>
        </authorList>
    </citation>
    <scope>NUCLEOTIDE SEQUENCE [LARGE SCALE GENOMIC DNA]</scope>
    <source>
        <strain evidence="2 3">ESP3B_9</strain>
    </source>
</reference>
<comment type="caution">
    <text evidence="2">The sequence shown here is derived from an EMBL/GenBank/DDBJ whole genome shotgun (WGS) entry which is preliminary data.</text>
</comment>
<evidence type="ECO:0000259" key="1">
    <source>
        <dbReference type="Pfam" id="PF09347"/>
    </source>
</evidence>
<dbReference type="RefSeq" id="WP_149080903.1">
    <property type="nucleotide sequence ID" value="NZ_VTAW01000007.1"/>
</dbReference>
<dbReference type="Proteomes" id="UP000324104">
    <property type="component" value="Unassembled WGS sequence"/>
</dbReference>
<organism evidence="2 3">
    <name type="scientific">Natrialba swarupiae</name>
    <dbReference type="NCBI Taxonomy" id="2448032"/>
    <lineage>
        <taxon>Archaea</taxon>
        <taxon>Methanobacteriati</taxon>
        <taxon>Methanobacteriota</taxon>
        <taxon>Stenosarchaea group</taxon>
        <taxon>Halobacteria</taxon>
        <taxon>Halobacteriales</taxon>
        <taxon>Natrialbaceae</taxon>
        <taxon>Natrialba</taxon>
    </lineage>
</organism>
<evidence type="ECO:0000313" key="3">
    <source>
        <dbReference type="Proteomes" id="UP000324104"/>
    </source>
</evidence>